<proteinExistence type="evidence at transcript level"/>
<evidence type="ECO:0000313" key="1">
    <source>
        <dbReference type="EMBL" id="AFK35702.1"/>
    </source>
</evidence>
<sequence length="63" mass="7770">MQYFNLLIKEKKEKSADRKVILKINCNILTQTNTRWFSILFSLLVFCWNMKENYQPQFTWYLS</sequence>
<reference evidence="1" key="1">
    <citation type="submission" date="2012-05" db="EMBL/GenBank/DDBJ databases">
        <authorList>
            <person name="Krishnakumar V."/>
            <person name="Cheung F."/>
            <person name="Xiao Y."/>
            <person name="Chan A."/>
            <person name="Moskal W.A."/>
            <person name="Town C.D."/>
        </authorList>
    </citation>
    <scope>NUCLEOTIDE SEQUENCE</scope>
</reference>
<protein>
    <submittedName>
        <fullName evidence="1">Uncharacterized protein</fullName>
    </submittedName>
</protein>
<name>I3S610_LOTJA</name>
<dbReference type="AlphaFoldDB" id="I3S610"/>
<dbReference type="EMBL" id="BT135907">
    <property type="protein sequence ID" value="AFK35702.1"/>
    <property type="molecule type" value="mRNA"/>
</dbReference>
<organism evidence="1">
    <name type="scientific">Lotus japonicus</name>
    <name type="common">Lotus corniculatus var. japonicus</name>
    <dbReference type="NCBI Taxonomy" id="34305"/>
    <lineage>
        <taxon>Eukaryota</taxon>
        <taxon>Viridiplantae</taxon>
        <taxon>Streptophyta</taxon>
        <taxon>Embryophyta</taxon>
        <taxon>Tracheophyta</taxon>
        <taxon>Spermatophyta</taxon>
        <taxon>Magnoliopsida</taxon>
        <taxon>eudicotyledons</taxon>
        <taxon>Gunneridae</taxon>
        <taxon>Pentapetalae</taxon>
        <taxon>rosids</taxon>
        <taxon>fabids</taxon>
        <taxon>Fabales</taxon>
        <taxon>Fabaceae</taxon>
        <taxon>Papilionoideae</taxon>
        <taxon>50 kb inversion clade</taxon>
        <taxon>NPAAA clade</taxon>
        <taxon>Hologalegina</taxon>
        <taxon>robinioid clade</taxon>
        <taxon>Loteae</taxon>
        <taxon>Lotus</taxon>
    </lineage>
</organism>
<accession>I3S610</accession>